<reference evidence="3" key="1">
    <citation type="submission" date="2017-02" db="EMBL/GenBank/DDBJ databases">
        <title>Genome of Microbulbifer agarilyticus GP101.</title>
        <authorList>
            <person name="Jung J."/>
            <person name="Bae S.S."/>
            <person name="Baek K."/>
        </authorList>
    </citation>
    <scope>NUCLEOTIDE SEQUENCE [LARGE SCALE GENOMIC DNA]</scope>
    <source>
        <strain evidence="3">GP101</strain>
    </source>
</reference>
<proteinExistence type="predicted"/>
<keyword evidence="2" id="KW-0812">Transmembrane</keyword>
<dbReference type="Proteomes" id="UP000188219">
    <property type="component" value="Chromosome"/>
</dbReference>
<evidence type="ECO:0000256" key="1">
    <source>
        <dbReference type="SAM" id="MobiDB-lite"/>
    </source>
</evidence>
<feature type="transmembrane region" description="Helical" evidence="2">
    <location>
        <begin position="153"/>
        <end position="171"/>
    </location>
</feature>
<dbReference type="KEGG" id="maga:Mag101_02645"/>
<feature type="region of interest" description="Disordered" evidence="1">
    <location>
        <begin position="219"/>
        <end position="242"/>
    </location>
</feature>
<dbReference type="STRING" id="260552.Mag101_02645"/>
<feature type="transmembrane region" description="Helical" evidence="2">
    <location>
        <begin position="61"/>
        <end position="85"/>
    </location>
</feature>
<evidence type="ECO:0000313" key="4">
    <source>
        <dbReference type="Proteomes" id="UP000188219"/>
    </source>
</evidence>
<evidence type="ECO:0000313" key="3">
    <source>
        <dbReference type="EMBL" id="AQQ66669.1"/>
    </source>
</evidence>
<keyword evidence="4" id="KW-1185">Reference proteome</keyword>
<dbReference type="eggNOG" id="COG2995">
    <property type="taxonomic scope" value="Bacteria"/>
</dbReference>
<feature type="transmembrane region" description="Helical" evidence="2">
    <location>
        <begin position="105"/>
        <end position="132"/>
    </location>
</feature>
<name>A0A1Q2M205_9GAMM</name>
<dbReference type="OrthoDB" id="9807787at2"/>
<accession>A0A1Q2M205</accession>
<gene>
    <name evidence="3" type="ORF">Mag101_02645</name>
</gene>
<dbReference type="Pfam" id="PF04403">
    <property type="entry name" value="PqiA"/>
    <property type="match status" value="1"/>
</dbReference>
<dbReference type="InterPro" id="IPR007498">
    <property type="entry name" value="PqiA-like"/>
</dbReference>
<sequence length="242" mass="26756">MEQSSQYQELSDEHEVVWKRACHQCDLLLTRSHAPVGQRLQCPRCGAILHRNMYRSVAHTAALSLTGLLLFIPTATLPLIEFSLFTFGAENTLMNGVMALFSAGYLWLASIVLFCSVLAPLAKFLLLGFICWGSAWVSMAKPVAKALRWYHHLQEWGMLDVYMLGILVALVKMSDLGKMTIEPGLYCFAAMMVISSATTVSFDAETVWARLARRAQIPRKPVVEPEEDAGDDSEQGSGEGVA</sequence>
<feature type="compositionally biased region" description="Acidic residues" evidence="1">
    <location>
        <begin position="224"/>
        <end position="234"/>
    </location>
</feature>
<dbReference type="AlphaFoldDB" id="A0A1Q2M205"/>
<protein>
    <submittedName>
        <fullName evidence="3">Paraquat-inducible membrane protein A</fullName>
    </submittedName>
</protein>
<keyword evidence="2" id="KW-0472">Membrane</keyword>
<keyword evidence="2" id="KW-1133">Transmembrane helix</keyword>
<dbReference type="RefSeq" id="WP_077400399.1">
    <property type="nucleotide sequence ID" value="NZ_CP019650.1"/>
</dbReference>
<organism evidence="3 4">
    <name type="scientific">Microbulbifer agarilyticus</name>
    <dbReference type="NCBI Taxonomy" id="260552"/>
    <lineage>
        <taxon>Bacteria</taxon>
        <taxon>Pseudomonadati</taxon>
        <taxon>Pseudomonadota</taxon>
        <taxon>Gammaproteobacteria</taxon>
        <taxon>Cellvibrionales</taxon>
        <taxon>Microbulbiferaceae</taxon>
        <taxon>Microbulbifer</taxon>
    </lineage>
</organism>
<dbReference type="EMBL" id="CP019650">
    <property type="protein sequence ID" value="AQQ66669.1"/>
    <property type="molecule type" value="Genomic_DNA"/>
</dbReference>
<evidence type="ECO:0000256" key="2">
    <source>
        <dbReference type="SAM" id="Phobius"/>
    </source>
</evidence>